<evidence type="ECO:0000313" key="9">
    <source>
        <dbReference type="Proteomes" id="UP000274358"/>
    </source>
</evidence>
<feature type="transmembrane region" description="Helical" evidence="7">
    <location>
        <begin position="77"/>
        <end position="100"/>
    </location>
</feature>
<dbReference type="Proteomes" id="UP000274358">
    <property type="component" value="Unassembled WGS sequence"/>
</dbReference>
<keyword evidence="9" id="KW-1185">Reference proteome</keyword>
<evidence type="ECO:0000256" key="3">
    <source>
        <dbReference type="ARBA" id="ARBA00022475"/>
    </source>
</evidence>
<dbReference type="Pfam" id="PF01311">
    <property type="entry name" value="Bac_export_1"/>
    <property type="match status" value="1"/>
</dbReference>
<dbReference type="RefSeq" id="WP_126685983.1">
    <property type="nucleotide sequence ID" value="NZ_RYYV01000014.1"/>
</dbReference>
<feature type="transmembrane region" description="Helical" evidence="7">
    <location>
        <begin position="150"/>
        <end position="170"/>
    </location>
</feature>
<organism evidence="8 9">
    <name type="scientific">Dyella choica</name>
    <dbReference type="NCBI Taxonomy" id="1927959"/>
    <lineage>
        <taxon>Bacteria</taxon>
        <taxon>Pseudomonadati</taxon>
        <taxon>Pseudomonadota</taxon>
        <taxon>Gammaproteobacteria</taxon>
        <taxon>Lysobacterales</taxon>
        <taxon>Rhodanobacteraceae</taxon>
        <taxon>Dyella</taxon>
    </lineage>
</organism>
<dbReference type="PANTHER" id="PTHR30065:SF1">
    <property type="entry name" value="SURFACE PRESENTATION OF ANTIGENS PROTEIN SPAR"/>
    <property type="match status" value="1"/>
</dbReference>
<protein>
    <submittedName>
        <fullName evidence="8">Type III secretion protein</fullName>
    </submittedName>
</protein>
<accession>A0A3S0RIX5</accession>
<dbReference type="AlphaFoldDB" id="A0A3S0RIX5"/>
<evidence type="ECO:0000256" key="2">
    <source>
        <dbReference type="ARBA" id="ARBA00009772"/>
    </source>
</evidence>
<evidence type="ECO:0000256" key="6">
    <source>
        <dbReference type="ARBA" id="ARBA00023136"/>
    </source>
</evidence>
<evidence type="ECO:0000256" key="5">
    <source>
        <dbReference type="ARBA" id="ARBA00022989"/>
    </source>
</evidence>
<comment type="similarity">
    <text evidence="2">Belongs to the FliR/MopE/SpaR family.</text>
</comment>
<keyword evidence="4 7" id="KW-0812">Transmembrane</keyword>
<comment type="subcellular location">
    <subcellularLocation>
        <location evidence="1">Cell membrane</location>
        <topology evidence="1">Multi-pass membrane protein</topology>
    </subcellularLocation>
</comment>
<reference evidence="8 9" key="1">
    <citation type="submission" date="2018-12" db="EMBL/GenBank/DDBJ databases">
        <title>Dyella dinghuensis sp. nov. DHOA06 and Dyella choica sp. nov. 4M-K27, isolated from forest soil.</title>
        <authorList>
            <person name="Qiu L.-H."/>
            <person name="Gao Z.-H."/>
        </authorList>
    </citation>
    <scope>NUCLEOTIDE SEQUENCE [LARGE SCALE GENOMIC DNA]</scope>
    <source>
        <strain evidence="8 9">4M-K27</strain>
    </source>
</reference>
<evidence type="ECO:0000313" key="8">
    <source>
        <dbReference type="EMBL" id="RUL72736.1"/>
    </source>
</evidence>
<dbReference type="GO" id="GO:0006605">
    <property type="term" value="P:protein targeting"/>
    <property type="evidence" value="ECO:0007669"/>
    <property type="project" value="InterPro"/>
</dbReference>
<dbReference type="InterPro" id="IPR002010">
    <property type="entry name" value="T3SS_IM_R"/>
</dbReference>
<evidence type="ECO:0000256" key="1">
    <source>
        <dbReference type="ARBA" id="ARBA00004651"/>
    </source>
</evidence>
<dbReference type="GO" id="GO:0005886">
    <property type="term" value="C:plasma membrane"/>
    <property type="evidence" value="ECO:0007669"/>
    <property type="project" value="UniProtKB-SubCell"/>
</dbReference>
<dbReference type="PRINTS" id="PR00953">
    <property type="entry name" value="TYPE3IMRPROT"/>
</dbReference>
<comment type="caution">
    <text evidence="8">The sequence shown here is derived from an EMBL/GenBank/DDBJ whole genome shotgun (WGS) entry which is preliminary data.</text>
</comment>
<proteinExistence type="inferred from homology"/>
<gene>
    <name evidence="8" type="ORF">EKH80_17020</name>
</gene>
<keyword evidence="5 7" id="KW-1133">Transmembrane helix</keyword>
<feature type="transmembrane region" description="Helical" evidence="7">
    <location>
        <begin position="121"/>
        <end position="144"/>
    </location>
</feature>
<dbReference type="EMBL" id="RYYV01000014">
    <property type="protein sequence ID" value="RUL72736.1"/>
    <property type="molecule type" value="Genomic_DNA"/>
</dbReference>
<name>A0A3S0RIX5_9GAMM</name>
<dbReference type="OrthoDB" id="7014237at2"/>
<keyword evidence="6 7" id="KW-0472">Membrane</keyword>
<evidence type="ECO:0000256" key="4">
    <source>
        <dbReference type="ARBA" id="ARBA00022692"/>
    </source>
</evidence>
<dbReference type="PANTHER" id="PTHR30065">
    <property type="entry name" value="FLAGELLAR BIOSYNTHETIC PROTEIN FLIR"/>
    <property type="match status" value="1"/>
</dbReference>
<sequence>MEAVDTFLGAFLLAMARFAPLLMVPAFTPFNGVPAPIRMCVLLALTMLAIGVHQAPVLPLDANLPLPFVLAMAGECVLGFSLSLAVVLPMAALGFSARVLDIQSGVSAASLFNPGTRTAEALAGTVLQWAGLLVFFSLGLHLLLLQGMLASIEIIPLGSGGLLVSPTVLLSKLSSQFLLGLMVSAPTMLGLFAIDLTVAYASRSMPQANAYFVALPIKVLAGFMLLAGSLRYAPPLIERMYRDAFTVFTPSGMH</sequence>
<feature type="transmembrane region" description="Helical" evidence="7">
    <location>
        <begin position="177"/>
        <end position="198"/>
    </location>
</feature>
<feature type="transmembrane region" description="Helical" evidence="7">
    <location>
        <begin position="210"/>
        <end position="233"/>
    </location>
</feature>
<evidence type="ECO:0000256" key="7">
    <source>
        <dbReference type="SAM" id="Phobius"/>
    </source>
</evidence>
<feature type="transmembrane region" description="Helical" evidence="7">
    <location>
        <begin position="6"/>
        <end position="27"/>
    </location>
</feature>
<keyword evidence="3" id="KW-1003">Cell membrane</keyword>